<name>A0ABT2NJY8_9RHOB</name>
<feature type="compositionally biased region" description="Pro residues" evidence="13">
    <location>
        <begin position="243"/>
        <end position="257"/>
    </location>
</feature>
<comment type="similarity">
    <text evidence="12">Belongs to the cytochrome b561 family.</text>
</comment>
<keyword evidence="3" id="KW-0813">Transport</keyword>
<keyword evidence="6 14" id="KW-0812">Transmembrane</keyword>
<feature type="transmembrane region" description="Helical" evidence="14">
    <location>
        <begin position="16"/>
        <end position="34"/>
    </location>
</feature>
<comment type="caution">
    <text evidence="16">The sequence shown here is derived from an EMBL/GenBank/DDBJ whole genome shotgun (WGS) entry which is preliminary data.</text>
</comment>
<dbReference type="Proteomes" id="UP001205601">
    <property type="component" value="Unassembled WGS sequence"/>
</dbReference>
<dbReference type="Pfam" id="PF01292">
    <property type="entry name" value="Ni_hydr_CYTB"/>
    <property type="match status" value="1"/>
</dbReference>
<evidence type="ECO:0000256" key="1">
    <source>
        <dbReference type="ARBA" id="ARBA00001970"/>
    </source>
</evidence>
<dbReference type="PANTHER" id="PTHR30529:SF1">
    <property type="entry name" value="CYTOCHROME B561 HOMOLOG 2"/>
    <property type="match status" value="1"/>
</dbReference>
<evidence type="ECO:0000256" key="12">
    <source>
        <dbReference type="ARBA" id="ARBA00037975"/>
    </source>
</evidence>
<feature type="region of interest" description="Disordered" evidence="13">
    <location>
        <begin position="224"/>
        <end position="278"/>
    </location>
</feature>
<feature type="transmembrane region" description="Helical" evidence="14">
    <location>
        <begin position="152"/>
        <end position="174"/>
    </location>
</feature>
<sequence length="278" mass="29348">MARHHGQHGYGPAMRFLHWLVAALIVAVALRGLTMVRLPASTEAEAAGVFAAYSVHKTAGLAALALILLRLVARLLTSGPGPLHPERKVELFLARLTHLTLWGAMILLPLSGWLRHASAPGIAPILWPFGQHLPGIPADESFSRLMQTFHRLAGWVLAAALALHLLGTLKHLIVDRDTTMARMTTGRGPYAPPAGGAWIPALAALGLWMLVALVALRTAPTPEPDPFEAIPEGFAPLSDPAPETAPPAASIPPPDAVPAPDDAAEPSEPIDMPPPPAD</sequence>
<keyword evidence="8" id="KW-0249">Electron transport</keyword>
<reference evidence="17" key="1">
    <citation type="submission" date="2023-07" db="EMBL/GenBank/DDBJ databases">
        <title>Defluviimonas sediminis sp. nov., isolated from mangrove sediment.</title>
        <authorList>
            <person name="Liu L."/>
            <person name="Li J."/>
            <person name="Huang Y."/>
            <person name="Pan J."/>
            <person name="Li M."/>
        </authorList>
    </citation>
    <scope>NUCLEOTIDE SEQUENCE [LARGE SCALE GENOMIC DNA]</scope>
    <source>
        <strain evidence="17">FT324</strain>
    </source>
</reference>
<evidence type="ECO:0000256" key="2">
    <source>
        <dbReference type="ARBA" id="ARBA00004651"/>
    </source>
</evidence>
<dbReference type="PANTHER" id="PTHR30529">
    <property type="entry name" value="CYTOCHROME B561"/>
    <property type="match status" value="1"/>
</dbReference>
<comment type="cofactor">
    <cofactor evidence="1">
        <name>heme b</name>
        <dbReference type="ChEBI" id="CHEBI:60344"/>
    </cofactor>
</comment>
<evidence type="ECO:0000256" key="4">
    <source>
        <dbReference type="ARBA" id="ARBA00022475"/>
    </source>
</evidence>
<dbReference type="Gene3D" id="1.20.950.20">
    <property type="entry name" value="Transmembrane di-heme cytochromes, Chain C"/>
    <property type="match status" value="1"/>
</dbReference>
<evidence type="ECO:0000256" key="8">
    <source>
        <dbReference type="ARBA" id="ARBA00022982"/>
    </source>
</evidence>
<keyword evidence="4" id="KW-1003">Cell membrane</keyword>
<dbReference type="InterPro" id="IPR016174">
    <property type="entry name" value="Di-haem_cyt_TM"/>
</dbReference>
<keyword evidence="17" id="KW-1185">Reference proteome</keyword>
<dbReference type="InterPro" id="IPR011577">
    <property type="entry name" value="Cyt_b561_bac/Ni-Hgenase"/>
</dbReference>
<evidence type="ECO:0000256" key="14">
    <source>
        <dbReference type="SAM" id="Phobius"/>
    </source>
</evidence>
<comment type="subcellular location">
    <subcellularLocation>
        <location evidence="2">Cell membrane</location>
        <topology evidence="2">Multi-pass membrane protein</topology>
    </subcellularLocation>
</comment>
<keyword evidence="11 14" id="KW-0472">Membrane</keyword>
<accession>A0ABT2NJY8</accession>
<dbReference type="RefSeq" id="WP_261494660.1">
    <property type="nucleotide sequence ID" value="NZ_JAOCQF010000001.1"/>
</dbReference>
<protein>
    <submittedName>
        <fullName evidence="16">Cytochrome b/b6 domain-containing protein</fullName>
    </submittedName>
</protein>
<evidence type="ECO:0000259" key="15">
    <source>
        <dbReference type="Pfam" id="PF01292"/>
    </source>
</evidence>
<dbReference type="SUPFAM" id="SSF81342">
    <property type="entry name" value="Transmembrane di-heme cytochromes"/>
    <property type="match status" value="1"/>
</dbReference>
<evidence type="ECO:0000256" key="13">
    <source>
        <dbReference type="SAM" id="MobiDB-lite"/>
    </source>
</evidence>
<keyword evidence="7" id="KW-0479">Metal-binding</keyword>
<evidence type="ECO:0000313" key="17">
    <source>
        <dbReference type="Proteomes" id="UP001205601"/>
    </source>
</evidence>
<gene>
    <name evidence="16" type="ORF">N5I32_06935</name>
</gene>
<evidence type="ECO:0000256" key="7">
    <source>
        <dbReference type="ARBA" id="ARBA00022723"/>
    </source>
</evidence>
<evidence type="ECO:0000256" key="9">
    <source>
        <dbReference type="ARBA" id="ARBA00022989"/>
    </source>
</evidence>
<evidence type="ECO:0000256" key="11">
    <source>
        <dbReference type="ARBA" id="ARBA00023136"/>
    </source>
</evidence>
<feature type="compositionally biased region" description="Low complexity" evidence="13">
    <location>
        <begin position="258"/>
        <end position="270"/>
    </location>
</feature>
<dbReference type="InterPro" id="IPR052168">
    <property type="entry name" value="Cytochrome_b561_oxidase"/>
</dbReference>
<keyword evidence="5" id="KW-0349">Heme</keyword>
<feature type="transmembrane region" description="Helical" evidence="14">
    <location>
        <begin position="46"/>
        <end position="72"/>
    </location>
</feature>
<evidence type="ECO:0000256" key="5">
    <source>
        <dbReference type="ARBA" id="ARBA00022617"/>
    </source>
</evidence>
<evidence type="ECO:0000256" key="10">
    <source>
        <dbReference type="ARBA" id="ARBA00023004"/>
    </source>
</evidence>
<organism evidence="16 17">
    <name type="scientific">Albidovulum sediminis</name>
    <dbReference type="NCBI Taxonomy" id="3066345"/>
    <lineage>
        <taxon>Bacteria</taxon>
        <taxon>Pseudomonadati</taxon>
        <taxon>Pseudomonadota</taxon>
        <taxon>Alphaproteobacteria</taxon>
        <taxon>Rhodobacterales</taxon>
        <taxon>Paracoccaceae</taxon>
        <taxon>Albidovulum</taxon>
    </lineage>
</organism>
<keyword evidence="10" id="KW-0408">Iron</keyword>
<evidence type="ECO:0000256" key="3">
    <source>
        <dbReference type="ARBA" id="ARBA00022448"/>
    </source>
</evidence>
<feature type="transmembrane region" description="Helical" evidence="14">
    <location>
        <begin position="92"/>
        <end position="110"/>
    </location>
</feature>
<dbReference type="EMBL" id="JAOCQF010000001">
    <property type="protein sequence ID" value="MCT8329243.1"/>
    <property type="molecule type" value="Genomic_DNA"/>
</dbReference>
<feature type="transmembrane region" description="Helical" evidence="14">
    <location>
        <begin position="194"/>
        <end position="216"/>
    </location>
</feature>
<keyword evidence="9 14" id="KW-1133">Transmembrane helix</keyword>
<feature type="domain" description="Cytochrome b561 bacterial/Ni-hydrogenase" evidence="15">
    <location>
        <begin position="10"/>
        <end position="186"/>
    </location>
</feature>
<evidence type="ECO:0000313" key="16">
    <source>
        <dbReference type="EMBL" id="MCT8329243.1"/>
    </source>
</evidence>
<proteinExistence type="inferred from homology"/>
<evidence type="ECO:0000256" key="6">
    <source>
        <dbReference type="ARBA" id="ARBA00022692"/>
    </source>
</evidence>